<evidence type="ECO:0000313" key="3">
    <source>
        <dbReference type="Proteomes" id="UP000050795"/>
    </source>
</evidence>
<feature type="region of interest" description="Disordered" evidence="1">
    <location>
        <begin position="174"/>
        <end position="252"/>
    </location>
</feature>
<feature type="compositionally biased region" description="Pro residues" evidence="1">
    <location>
        <begin position="302"/>
        <end position="314"/>
    </location>
</feature>
<feature type="chain" id="PRO_5041701865" evidence="2">
    <location>
        <begin position="30"/>
        <end position="379"/>
    </location>
</feature>
<feature type="region of interest" description="Disordered" evidence="1">
    <location>
        <begin position="264"/>
        <end position="347"/>
    </location>
</feature>
<feature type="compositionally biased region" description="Basic and acidic residues" evidence="1">
    <location>
        <begin position="178"/>
        <end position="187"/>
    </location>
</feature>
<keyword evidence="3" id="KW-1185">Reference proteome</keyword>
<protein>
    <submittedName>
        <fullName evidence="4">Uncharacterized protein</fullName>
    </submittedName>
</protein>
<dbReference type="AlphaFoldDB" id="A0AA85K6F3"/>
<evidence type="ECO:0000313" key="4">
    <source>
        <dbReference type="WBParaSite" id="TREG1_62250.1"/>
    </source>
</evidence>
<feature type="compositionally biased region" description="Basic residues" evidence="1">
    <location>
        <begin position="281"/>
        <end position="300"/>
    </location>
</feature>
<reference evidence="3" key="1">
    <citation type="submission" date="2022-06" db="EMBL/GenBank/DDBJ databases">
        <authorList>
            <person name="Berger JAMES D."/>
            <person name="Berger JAMES D."/>
        </authorList>
    </citation>
    <scope>NUCLEOTIDE SEQUENCE [LARGE SCALE GENOMIC DNA]</scope>
</reference>
<feature type="compositionally biased region" description="Basic and acidic residues" evidence="1">
    <location>
        <begin position="264"/>
        <end position="280"/>
    </location>
</feature>
<name>A0AA85K6F3_TRIRE</name>
<accession>A0AA85K6F3</accession>
<feature type="compositionally biased region" description="Basic and acidic residues" evidence="1">
    <location>
        <begin position="230"/>
        <end position="252"/>
    </location>
</feature>
<dbReference type="WBParaSite" id="TREG1_62250.1">
    <property type="protein sequence ID" value="TREG1_62250.1"/>
    <property type="gene ID" value="TREG1_62250"/>
</dbReference>
<proteinExistence type="predicted"/>
<reference evidence="4" key="2">
    <citation type="submission" date="2023-11" db="UniProtKB">
        <authorList>
            <consortium name="WormBaseParasite"/>
        </authorList>
    </citation>
    <scope>IDENTIFICATION</scope>
</reference>
<dbReference type="Proteomes" id="UP000050795">
    <property type="component" value="Unassembled WGS sequence"/>
</dbReference>
<sequence length="379" mass="43495">MKLTFNNNNNFHLNILLSWLTCFVLIIHGQLMQTNTNRTLHTMNFTNHTGKTMSNVSVKANMSASGHLVIEAAKFTITDLSRQGYSLSTEKAKHHTHYASPSPHHGEFTHNYDQYFEGNPVSNHKPKDVEDWILPSEWIYEQLNDYLTCIYDKQVNCEEQFVTKLQLKLLKIKNDKKKQREASEKHQTTPHRSFLMSPSSAAPKDHATASIPFGTHTQYPTLSFKFGPRYKPEGRDHESHSHPERGEHDLSQYNKRETTFEIHRHSDGHGRPEKTHEQHSHPHHSHHEPHHHPHHDHHHSYPAPPPPPPSPPSMSAPHPHHPPPPPPPPPPPHYQPSTHSHHGSLTSYTILKKLASLIPMIGGEEKPDASSYYNRYRAE</sequence>
<feature type="signal peptide" evidence="2">
    <location>
        <begin position="1"/>
        <end position="29"/>
    </location>
</feature>
<organism evidence="3 4">
    <name type="scientific">Trichobilharzia regenti</name>
    <name type="common">Nasal bird schistosome</name>
    <dbReference type="NCBI Taxonomy" id="157069"/>
    <lineage>
        <taxon>Eukaryota</taxon>
        <taxon>Metazoa</taxon>
        <taxon>Spiralia</taxon>
        <taxon>Lophotrochozoa</taxon>
        <taxon>Platyhelminthes</taxon>
        <taxon>Trematoda</taxon>
        <taxon>Digenea</taxon>
        <taxon>Strigeidida</taxon>
        <taxon>Schistosomatoidea</taxon>
        <taxon>Schistosomatidae</taxon>
        <taxon>Trichobilharzia</taxon>
    </lineage>
</organism>
<evidence type="ECO:0000256" key="1">
    <source>
        <dbReference type="SAM" id="MobiDB-lite"/>
    </source>
</evidence>
<keyword evidence="2" id="KW-0732">Signal</keyword>
<feature type="compositionally biased region" description="Pro residues" evidence="1">
    <location>
        <begin position="322"/>
        <end position="334"/>
    </location>
</feature>
<evidence type="ECO:0000256" key="2">
    <source>
        <dbReference type="SAM" id="SignalP"/>
    </source>
</evidence>